<evidence type="ECO:0000259" key="1">
    <source>
        <dbReference type="Pfam" id="PF01695"/>
    </source>
</evidence>
<dbReference type="SUPFAM" id="SSF52540">
    <property type="entry name" value="P-loop containing nucleoside triphosphate hydrolases"/>
    <property type="match status" value="1"/>
</dbReference>
<sequence>VQDLLRAKQELNLVRMLKRLRKYDALIIDQIGYGQQSREEMEVLFTLLADRYERNSVMLTSNLAFSEWEKIFKDPMTTAAAIDRLVHHSMILELNLPSYRLEEAKRRMKG</sequence>
<comment type="caution">
    <text evidence="2">The sequence shown here is derived from an EMBL/GenBank/DDBJ whole genome shotgun (WGS) entry which is preliminary data.</text>
</comment>
<accession>X1J144</accession>
<dbReference type="EMBL" id="BARU01035177">
    <property type="protein sequence ID" value="GAH72064.1"/>
    <property type="molecule type" value="Genomic_DNA"/>
</dbReference>
<feature type="domain" description="IstB-like ATP-binding" evidence="1">
    <location>
        <begin position="2"/>
        <end position="104"/>
    </location>
</feature>
<dbReference type="Pfam" id="PF01695">
    <property type="entry name" value="IstB_IS21"/>
    <property type="match status" value="1"/>
</dbReference>
<evidence type="ECO:0000313" key="2">
    <source>
        <dbReference type="EMBL" id="GAH72064.1"/>
    </source>
</evidence>
<organism evidence="2">
    <name type="scientific">marine sediment metagenome</name>
    <dbReference type="NCBI Taxonomy" id="412755"/>
    <lineage>
        <taxon>unclassified sequences</taxon>
        <taxon>metagenomes</taxon>
        <taxon>ecological metagenomes</taxon>
    </lineage>
</organism>
<gene>
    <name evidence="2" type="ORF">S03H2_55103</name>
</gene>
<dbReference type="AlphaFoldDB" id="X1J144"/>
<reference evidence="2" key="1">
    <citation type="journal article" date="2014" name="Front. Microbiol.">
        <title>High frequency of phylogenetically diverse reductive dehalogenase-homologous genes in deep subseafloor sedimentary metagenomes.</title>
        <authorList>
            <person name="Kawai M."/>
            <person name="Futagami T."/>
            <person name="Toyoda A."/>
            <person name="Takaki Y."/>
            <person name="Nishi S."/>
            <person name="Hori S."/>
            <person name="Arai W."/>
            <person name="Tsubouchi T."/>
            <person name="Morono Y."/>
            <person name="Uchiyama I."/>
            <person name="Ito T."/>
            <person name="Fujiyama A."/>
            <person name="Inagaki F."/>
            <person name="Takami H."/>
        </authorList>
    </citation>
    <scope>NUCLEOTIDE SEQUENCE</scope>
    <source>
        <strain evidence="2">Expedition CK06-06</strain>
    </source>
</reference>
<name>X1J144_9ZZZZ</name>
<proteinExistence type="predicted"/>
<feature type="non-terminal residue" evidence="2">
    <location>
        <position position="1"/>
    </location>
</feature>
<dbReference type="Gene3D" id="3.40.50.300">
    <property type="entry name" value="P-loop containing nucleotide triphosphate hydrolases"/>
    <property type="match status" value="1"/>
</dbReference>
<dbReference type="InterPro" id="IPR027417">
    <property type="entry name" value="P-loop_NTPase"/>
</dbReference>
<dbReference type="InterPro" id="IPR002611">
    <property type="entry name" value="IstB_ATP-bd"/>
</dbReference>
<dbReference type="GO" id="GO:0005524">
    <property type="term" value="F:ATP binding"/>
    <property type="evidence" value="ECO:0007669"/>
    <property type="project" value="InterPro"/>
</dbReference>
<protein>
    <recommendedName>
        <fullName evidence="1">IstB-like ATP-binding domain-containing protein</fullName>
    </recommendedName>
</protein>